<dbReference type="RefSeq" id="WP_148697609.1">
    <property type="nucleotide sequence ID" value="NZ_CP017834.1"/>
</dbReference>
<organism evidence="1 2">
    <name type="scientific">Silvanigrella aquatica</name>
    <dbReference type="NCBI Taxonomy" id="1915309"/>
    <lineage>
        <taxon>Bacteria</taxon>
        <taxon>Pseudomonadati</taxon>
        <taxon>Bdellovibrionota</taxon>
        <taxon>Oligoflexia</taxon>
        <taxon>Silvanigrellales</taxon>
        <taxon>Silvanigrellaceae</taxon>
        <taxon>Silvanigrella</taxon>
    </lineage>
</organism>
<dbReference type="STRING" id="1915309.AXG55_08080"/>
<dbReference type="AlphaFoldDB" id="A0A1L4D0Z3"/>
<dbReference type="Proteomes" id="UP000184731">
    <property type="component" value="Chromosome"/>
</dbReference>
<sequence>MLETDFLKVMSCISITHTLVIINQQLQLPRKELKPGDQFFKNFLFDLIIKEICIEKNSKLLEQTKKELSFSRNPLFKDTLSKLLSIIDKKFLNIQLDVKSPLFKNEIQKSFENYLKLDEFSNQTSKIGQRSLPVNNDYV</sequence>
<dbReference type="EMBL" id="CP017834">
    <property type="protein sequence ID" value="APJ03866.1"/>
    <property type="molecule type" value="Genomic_DNA"/>
</dbReference>
<name>A0A1L4D0Z3_9BACT</name>
<dbReference type="KEGG" id="saqi:AXG55_08080"/>
<protein>
    <submittedName>
        <fullName evidence="1">Uncharacterized protein</fullName>
    </submittedName>
</protein>
<accession>A0A1L4D0Z3</accession>
<proteinExistence type="predicted"/>
<keyword evidence="2" id="KW-1185">Reference proteome</keyword>
<evidence type="ECO:0000313" key="1">
    <source>
        <dbReference type="EMBL" id="APJ03866.1"/>
    </source>
</evidence>
<reference evidence="1 2" key="1">
    <citation type="submission" date="2016-10" db="EMBL/GenBank/DDBJ databases">
        <title>Silvanigrella aquatica sp. nov., isolated from a freshwater lake located in the Black Forest, Germany, description of Silvanigrellaceae fam. nov., Silvanigrellales ord. nov., reclassification of the order Bdellovibrionales in the class Oligoflexia, reclassification of the families Bacteriovoracaceae and Halobacteriovoraceae in the new order Bacteriovoracales ord. nov., and reclassification of the family Pseudobacteriovoracaceae in the order Oligoflexiales.</title>
        <authorList>
            <person name="Hahn M.W."/>
            <person name="Schmidt J."/>
            <person name="Koll U."/>
            <person name="Rohde M."/>
            <person name="Verbag S."/>
            <person name="Pitt A."/>
            <person name="Nakai R."/>
            <person name="Naganuma T."/>
            <person name="Lang E."/>
        </authorList>
    </citation>
    <scope>NUCLEOTIDE SEQUENCE [LARGE SCALE GENOMIC DNA]</scope>
    <source>
        <strain evidence="1 2">MWH-Nonnen-W8red</strain>
    </source>
</reference>
<gene>
    <name evidence="1" type="ORF">AXG55_08080</name>
</gene>
<evidence type="ECO:0000313" key="2">
    <source>
        <dbReference type="Proteomes" id="UP000184731"/>
    </source>
</evidence>